<evidence type="ECO:0000313" key="3">
    <source>
        <dbReference type="Proteomes" id="UP000502196"/>
    </source>
</evidence>
<organism evidence="2 3">
    <name type="scientific">Kyrpidia spormannii</name>
    <dbReference type="NCBI Taxonomy" id="2055160"/>
    <lineage>
        <taxon>Bacteria</taxon>
        <taxon>Bacillati</taxon>
        <taxon>Bacillota</taxon>
        <taxon>Bacilli</taxon>
        <taxon>Bacillales</taxon>
        <taxon>Alicyclobacillaceae</taxon>
        <taxon>Kyrpidia</taxon>
    </lineage>
</organism>
<sequence>MPARHDPDQLWLLFRHKLIGVRFREVNFRLIKNISIPSVRRNCLLQAKKRPAQAGPGCNAQVNGNVDDGASCP</sequence>
<dbReference type="Proteomes" id="UP000502196">
    <property type="component" value="Chromosome"/>
</dbReference>
<accession>A0A6F9EF53</accession>
<dbReference type="EMBL" id="LR792683">
    <property type="protein sequence ID" value="CAB3395045.1"/>
    <property type="molecule type" value="Genomic_DNA"/>
</dbReference>
<name>A0A6F9EF53_9BACL</name>
<protein>
    <submittedName>
        <fullName evidence="2">Uncharacterized protein</fullName>
    </submittedName>
</protein>
<evidence type="ECO:0000313" key="2">
    <source>
        <dbReference type="EMBL" id="CAB3395045.1"/>
    </source>
</evidence>
<reference evidence="2 3" key="1">
    <citation type="submission" date="2020-04" db="EMBL/GenBank/DDBJ databases">
        <authorList>
            <person name="Hogendoorn C."/>
        </authorList>
    </citation>
    <scope>NUCLEOTIDE SEQUENCE [LARGE SCALE GENOMIC DNA]</scope>
    <source>
        <strain evidence="2">COOX1</strain>
    </source>
</reference>
<evidence type="ECO:0000256" key="1">
    <source>
        <dbReference type="SAM" id="MobiDB-lite"/>
    </source>
</evidence>
<feature type="region of interest" description="Disordered" evidence="1">
    <location>
        <begin position="51"/>
        <end position="73"/>
    </location>
</feature>
<gene>
    <name evidence="2" type="ORF">COOX1_2713</name>
</gene>
<dbReference type="AlphaFoldDB" id="A0A6F9EF53"/>
<proteinExistence type="predicted"/>